<dbReference type="PANTHER" id="PTHR28015:SF1">
    <property type="entry name" value="ATP SYNTHASE ASSEMBLY FACTOR FMC1, MITOCHONDRIAL"/>
    <property type="match status" value="1"/>
</dbReference>
<organism evidence="1 2">
    <name type="scientific">Babjeviella inositovora NRRL Y-12698</name>
    <dbReference type="NCBI Taxonomy" id="984486"/>
    <lineage>
        <taxon>Eukaryota</taxon>
        <taxon>Fungi</taxon>
        <taxon>Dikarya</taxon>
        <taxon>Ascomycota</taxon>
        <taxon>Saccharomycotina</taxon>
        <taxon>Pichiomycetes</taxon>
        <taxon>Serinales incertae sedis</taxon>
        <taxon>Babjeviella</taxon>
    </lineage>
</organism>
<evidence type="ECO:0008006" key="3">
    <source>
        <dbReference type="Google" id="ProtNLM"/>
    </source>
</evidence>
<dbReference type="GO" id="GO:0005759">
    <property type="term" value="C:mitochondrial matrix"/>
    <property type="evidence" value="ECO:0007669"/>
    <property type="project" value="TreeGrafter"/>
</dbReference>
<dbReference type="AlphaFoldDB" id="A0A1E3QVH2"/>
<sequence>MSTYKTLFRQLHNELSIICAKSGKHQAEQTLKKQTALWQYKKLNLIKLGMSIKEVEEKLLQSKMDSKIIVPAHPEADTHALLGRTPEQEATEYRDLQHIANITTFLQSQRVYQELLERYNPGMNMEQSDKVRKTAHRVGLELPELK</sequence>
<evidence type="ECO:0000313" key="2">
    <source>
        <dbReference type="Proteomes" id="UP000094336"/>
    </source>
</evidence>
<proteinExistence type="predicted"/>
<dbReference type="InterPro" id="IPR039196">
    <property type="entry name" value="Fmc1"/>
</dbReference>
<gene>
    <name evidence="1" type="ORF">BABINDRAFT_159923</name>
</gene>
<dbReference type="GeneID" id="30145810"/>
<dbReference type="PANTHER" id="PTHR28015">
    <property type="entry name" value="ATP SYNTHASE ASSEMBLY FACTOR FMC1, MITOCHONDRIAL"/>
    <property type="match status" value="1"/>
</dbReference>
<dbReference type="STRING" id="984486.A0A1E3QVH2"/>
<dbReference type="Pfam" id="PF13233">
    <property type="entry name" value="Complex1_LYR_2"/>
    <property type="match status" value="1"/>
</dbReference>
<dbReference type="EMBL" id="KV454427">
    <property type="protein sequence ID" value="ODQ81661.1"/>
    <property type="molecule type" value="Genomic_DNA"/>
</dbReference>
<dbReference type="GO" id="GO:0033615">
    <property type="term" value="P:mitochondrial proton-transporting ATP synthase complex assembly"/>
    <property type="evidence" value="ECO:0007669"/>
    <property type="project" value="InterPro"/>
</dbReference>
<name>A0A1E3QVH2_9ASCO</name>
<keyword evidence="2" id="KW-1185">Reference proteome</keyword>
<reference evidence="2" key="1">
    <citation type="submission" date="2016-05" db="EMBL/GenBank/DDBJ databases">
        <title>Comparative genomics of biotechnologically important yeasts.</title>
        <authorList>
            <consortium name="DOE Joint Genome Institute"/>
            <person name="Riley R."/>
            <person name="Haridas S."/>
            <person name="Wolfe K.H."/>
            <person name="Lopes M.R."/>
            <person name="Hittinger C.T."/>
            <person name="Goker M."/>
            <person name="Salamov A."/>
            <person name="Wisecaver J."/>
            <person name="Long T.M."/>
            <person name="Aerts A.L."/>
            <person name="Barry K."/>
            <person name="Choi C."/>
            <person name="Clum A."/>
            <person name="Coughlan A.Y."/>
            <person name="Deshpande S."/>
            <person name="Douglass A.P."/>
            <person name="Hanson S.J."/>
            <person name="Klenk H.-P."/>
            <person name="Labutti K."/>
            <person name="Lapidus A."/>
            <person name="Lindquist E."/>
            <person name="Lipzen A."/>
            <person name="Meier-Kolthoff J.P."/>
            <person name="Ohm R.A."/>
            <person name="Otillar R.P."/>
            <person name="Pangilinan J."/>
            <person name="Peng Y."/>
            <person name="Rokas A."/>
            <person name="Rosa C.A."/>
            <person name="Scheuner C."/>
            <person name="Sibirny A.A."/>
            <person name="Slot J.C."/>
            <person name="Stielow J.B."/>
            <person name="Sun H."/>
            <person name="Kurtzman C.P."/>
            <person name="Blackwell M."/>
            <person name="Grigoriev I.V."/>
            <person name="Jeffries T.W."/>
        </authorList>
    </citation>
    <scope>NUCLEOTIDE SEQUENCE [LARGE SCALE GENOMIC DNA]</scope>
    <source>
        <strain evidence="2">NRRL Y-12698</strain>
    </source>
</reference>
<dbReference type="OrthoDB" id="15893at2759"/>
<dbReference type="RefSeq" id="XP_018986989.1">
    <property type="nucleotide sequence ID" value="XM_019127957.1"/>
</dbReference>
<evidence type="ECO:0000313" key="1">
    <source>
        <dbReference type="EMBL" id="ODQ81661.1"/>
    </source>
</evidence>
<dbReference type="Proteomes" id="UP000094336">
    <property type="component" value="Unassembled WGS sequence"/>
</dbReference>
<accession>A0A1E3QVH2</accession>
<protein>
    <recommendedName>
        <fullName evidence="3">ATP synthase assembly factor FMC1, mitochondrial</fullName>
    </recommendedName>
</protein>